<dbReference type="EMBL" id="SLZY01000002">
    <property type="protein sequence ID" value="TCS73306.1"/>
    <property type="molecule type" value="Genomic_DNA"/>
</dbReference>
<evidence type="ECO:0000256" key="6">
    <source>
        <dbReference type="ARBA" id="ARBA00022475"/>
    </source>
</evidence>
<evidence type="ECO:0000256" key="11">
    <source>
        <dbReference type="ARBA" id="ARBA00023136"/>
    </source>
</evidence>
<gene>
    <name evidence="13" type="ORF">EDC61_10276</name>
</gene>
<dbReference type="RefSeq" id="WP_232019149.1">
    <property type="nucleotide sequence ID" value="NZ_AP018721.1"/>
</dbReference>
<dbReference type="PANTHER" id="PTHR37531">
    <property type="entry name" value="HEME EXPORTER PROTEIN D"/>
    <property type="match status" value="1"/>
</dbReference>
<keyword evidence="14" id="KW-1185">Reference proteome</keyword>
<keyword evidence="8 12" id="KW-0812">Transmembrane</keyword>
<comment type="caution">
    <text evidence="13">The sequence shown here is derived from an EMBL/GenBank/DDBJ whole genome shotgun (WGS) entry which is preliminary data.</text>
</comment>
<accession>A0A4V6NYS4</accession>
<evidence type="ECO:0000256" key="12">
    <source>
        <dbReference type="RuleBase" id="RU363101"/>
    </source>
</evidence>
<evidence type="ECO:0000256" key="9">
    <source>
        <dbReference type="ARBA" id="ARBA00022748"/>
    </source>
</evidence>
<dbReference type="GO" id="GO:0015886">
    <property type="term" value="P:heme transport"/>
    <property type="evidence" value="ECO:0007669"/>
    <property type="project" value="InterPro"/>
</dbReference>
<sequence length="58" mass="6750">MMEWGSWEAFWAMGGYGLYVWGSFAVTALVIVIEVVQLRQAGRQTLQQLKRLNKWESE</sequence>
<organism evidence="13 14">
    <name type="scientific">Sulfuritortus calidifontis</name>
    <dbReference type="NCBI Taxonomy" id="1914471"/>
    <lineage>
        <taxon>Bacteria</taxon>
        <taxon>Pseudomonadati</taxon>
        <taxon>Pseudomonadota</taxon>
        <taxon>Betaproteobacteria</taxon>
        <taxon>Nitrosomonadales</taxon>
        <taxon>Thiobacillaceae</taxon>
        <taxon>Sulfuritortus</taxon>
    </lineage>
</organism>
<proteinExistence type="inferred from homology"/>
<dbReference type="NCBIfam" id="TIGR03141">
    <property type="entry name" value="cytochro_ccmD"/>
    <property type="match status" value="1"/>
</dbReference>
<keyword evidence="5 12" id="KW-0813">Transport</keyword>
<keyword evidence="10 12" id="KW-1133">Transmembrane helix</keyword>
<evidence type="ECO:0000256" key="4">
    <source>
        <dbReference type="ARBA" id="ARBA00016461"/>
    </source>
</evidence>
<dbReference type="Pfam" id="PF04995">
    <property type="entry name" value="CcmD"/>
    <property type="match status" value="1"/>
</dbReference>
<comment type="similarity">
    <text evidence="3 12">Belongs to the CcmD/CycX/HelD family.</text>
</comment>
<evidence type="ECO:0000256" key="5">
    <source>
        <dbReference type="ARBA" id="ARBA00022448"/>
    </source>
</evidence>
<dbReference type="GO" id="GO:0017004">
    <property type="term" value="P:cytochrome complex assembly"/>
    <property type="evidence" value="ECO:0007669"/>
    <property type="project" value="UniProtKB-KW"/>
</dbReference>
<dbReference type="GO" id="GO:1903607">
    <property type="term" value="P:cytochrome c biosynthetic process"/>
    <property type="evidence" value="ECO:0007669"/>
    <property type="project" value="TreeGrafter"/>
</dbReference>
<evidence type="ECO:0000256" key="8">
    <source>
        <dbReference type="ARBA" id="ARBA00022692"/>
    </source>
</evidence>
<reference evidence="13 14" key="1">
    <citation type="submission" date="2019-03" db="EMBL/GenBank/DDBJ databases">
        <title>Genomic Encyclopedia of Type Strains, Phase IV (KMG-IV): sequencing the most valuable type-strain genomes for metagenomic binning, comparative biology and taxonomic classification.</title>
        <authorList>
            <person name="Goeker M."/>
        </authorList>
    </citation>
    <scope>NUCLEOTIDE SEQUENCE [LARGE SCALE GENOMIC DNA]</scope>
    <source>
        <strain evidence="13 14">DSM 103923</strain>
    </source>
</reference>
<comment type="subcellular location">
    <subcellularLocation>
        <location evidence="2 12">Cell inner membrane</location>
        <topology evidence="2 12">Single-pass membrane protein</topology>
    </subcellularLocation>
</comment>
<keyword evidence="7 12" id="KW-0997">Cell inner membrane</keyword>
<dbReference type="GO" id="GO:0005886">
    <property type="term" value="C:plasma membrane"/>
    <property type="evidence" value="ECO:0007669"/>
    <property type="project" value="UniProtKB-SubCell"/>
</dbReference>
<evidence type="ECO:0000313" key="14">
    <source>
        <dbReference type="Proteomes" id="UP000295135"/>
    </source>
</evidence>
<dbReference type="PANTHER" id="PTHR37531:SF1">
    <property type="entry name" value="HEME EXPORTER PROTEIN D"/>
    <property type="match status" value="1"/>
</dbReference>
<dbReference type="InterPro" id="IPR007078">
    <property type="entry name" value="Haem_export_protD_CcmD"/>
</dbReference>
<evidence type="ECO:0000256" key="2">
    <source>
        <dbReference type="ARBA" id="ARBA00004377"/>
    </source>
</evidence>
<keyword evidence="6 12" id="KW-1003">Cell membrane</keyword>
<comment type="function">
    <text evidence="1 12">Required for the export of heme to the periplasm for the biogenesis of c-type cytochromes.</text>
</comment>
<protein>
    <recommendedName>
        <fullName evidence="4 12">Heme exporter protein D</fullName>
    </recommendedName>
</protein>
<evidence type="ECO:0000256" key="7">
    <source>
        <dbReference type="ARBA" id="ARBA00022519"/>
    </source>
</evidence>
<keyword evidence="11 12" id="KW-0472">Membrane</keyword>
<evidence type="ECO:0000256" key="1">
    <source>
        <dbReference type="ARBA" id="ARBA00002442"/>
    </source>
</evidence>
<name>A0A4V6NYS4_9PROT</name>
<dbReference type="InterPro" id="IPR052075">
    <property type="entry name" value="Heme_exporter_D"/>
</dbReference>
<dbReference type="Proteomes" id="UP000295135">
    <property type="component" value="Unassembled WGS sequence"/>
</dbReference>
<evidence type="ECO:0000256" key="10">
    <source>
        <dbReference type="ARBA" id="ARBA00022989"/>
    </source>
</evidence>
<evidence type="ECO:0000256" key="3">
    <source>
        <dbReference type="ARBA" id="ARBA00008741"/>
    </source>
</evidence>
<keyword evidence="9 12" id="KW-0201">Cytochrome c-type biogenesis</keyword>
<evidence type="ECO:0000313" key="13">
    <source>
        <dbReference type="EMBL" id="TCS73306.1"/>
    </source>
</evidence>
<feature type="transmembrane region" description="Helical" evidence="12">
    <location>
        <begin position="16"/>
        <end position="36"/>
    </location>
</feature>
<dbReference type="AlphaFoldDB" id="A0A4V6NYS4"/>